<name>Q3APY7_CHLCH</name>
<organism evidence="1">
    <name type="scientific">Chlorobium chlorochromatii (strain CaD3)</name>
    <dbReference type="NCBI Taxonomy" id="340177"/>
    <lineage>
        <taxon>Bacteria</taxon>
        <taxon>Pseudomonadati</taxon>
        <taxon>Chlorobiota</taxon>
        <taxon>Chlorobiia</taxon>
        <taxon>Chlorobiales</taxon>
        <taxon>Chlorobiaceae</taxon>
        <taxon>Chlorobium/Pelodictyon group</taxon>
        <taxon>Chlorobium</taxon>
    </lineage>
</organism>
<dbReference type="HOGENOM" id="CLU_157088_0_0_10"/>
<dbReference type="AlphaFoldDB" id="Q3APY7"/>
<accession>Q3APY7</accession>
<protein>
    <submittedName>
        <fullName evidence="1">Uncharacterized protein</fullName>
    </submittedName>
</protein>
<dbReference type="OrthoDB" id="670198at2"/>
<gene>
    <name evidence="1" type="ordered locus">Cag_1686</name>
</gene>
<evidence type="ECO:0000313" key="1">
    <source>
        <dbReference type="EMBL" id="ABB28938.1"/>
    </source>
</evidence>
<dbReference type="STRING" id="340177.Cag_1686"/>
<proteinExistence type="predicted"/>
<reference evidence="1" key="1">
    <citation type="submission" date="2005-08" db="EMBL/GenBank/DDBJ databases">
        <title>Complete sequence of Chlorobium chlorochromatii CaD3.</title>
        <authorList>
            <person name="Copeland A."/>
            <person name="Lucas S."/>
            <person name="Lapidus A."/>
            <person name="Barry K."/>
            <person name="Detter J.C."/>
            <person name="Glavina T."/>
            <person name="Hammon N."/>
            <person name="Israni S."/>
            <person name="Pitluck S."/>
            <person name="Bryant D."/>
            <person name="Schmutz J."/>
            <person name="Larimer F."/>
            <person name="Land M."/>
            <person name="Kyrpides N."/>
            <person name="Ivanova N."/>
            <person name="Richardson P."/>
        </authorList>
    </citation>
    <scope>NUCLEOTIDE SEQUENCE [LARGE SCALE GENOMIC DNA]</scope>
    <source>
        <strain evidence="1">CaD3</strain>
    </source>
</reference>
<dbReference type="KEGG" id="cch:Cag_1686"/>
<dbReference type="EMBL" id="CP000108">
    <property type="protein sequence ID" value="ABB28938.1"/>
    <property type="molecule type" value="Genomic_DNA"/>
</dbReference>
<sequence>MKELSLLLRQIHPNFVQDGHLSSQAFRPTPKDEQQLSVYDGDMILPLDAWEHYNNILGLTSCGVMAVNVAECTVLELPVMSDPQPFPEHVLIDFSAYNKREIEKKAKLLKAKAEVRGWLYKKAQL</sequence>
<dbReference type="eggNOG" id="COG2944">
    <property type="taxonomic scope" value="Bacteria"/>
</dbReference>